<dbReference type="Proteomes" id="UP000009223">
    <property type="component" value="Chromosome"/>
</dbReference>
<name>F5YR02_TREPZ</name>
<dbReference type="STRING" id="545694.TREPR_3622"/>
<dbReference type="AlphaFoldDB" id="F5YR02"/>
<organism evidence="1 2">
    <name type="scientific">Treponema primitia (strain ATCC BAA-887 / DSM 12427 / ZAS-2)</name>
    <dbReference type="NCBI Taxonomy" id="545694"/>
    <lineage>
        <taxon>Bacteria</taxon>
        <taxon>Pseudomonadati</taxon>
        <taxon>Spirochaetota</taxon>
        <taxon>Spirochaetia</taxon>
        <taxon>Spirochaetales</taxon>
        <taxon>Treponemataceae</taxon>
        <taxon>Treponema</taxon>
    </lineage>
</organism>
<proteinExistence type="predicted"/>
<dbReference type="HOGENOM" id="CLU_3318742_0_0_12"/>
<reference evidence="2" key="1">
    <citation type="submission" date="2009-12" db="EMBL/GenBank/DDBJ databases">
        <title>Complete sequence of Treponema primitia strain ZAS-2.</title>
        <authorList>
            <person name="Tetu S.G."/>
            <person name="Matson E."/>
            <person name="Ren Q."/>
            <person name="Seshadri R."/>
            <person name="Elbourne L."/>
            <person name="Hassan K.A."/>
            <person name="Durkin A."/>
            <person name="Radune D."/>
            <person name="Mohamoud Y."/>
            <person name="Shay R."/>
            <person name="Jin S."/>
            <person name="Zhang X."/>
            <person name="Lucey K."/>
            <person name="Ballor N.R."/>
            <person name="Ottesen E."/>
            <person name="Rosenthal R."/>
            <person name="Allen A."/>
            <person name="Leadbetter J.R."/>
            <person name="Paulsen I.T."/>
        </authorList>
    </citation>
    <scope>NUCLEOTIDE SEQUENCE [LARGE SCALE GENOMIC DNA]</scope>
    <source>
        <strain evidence="2">ATCC BAA-887 / DSM 12427 / ZAS-2</strain>
    </source>
</reference>
<protein>
    <submittedName>
        <fullName evidence="1">Uncharacterized protein</fullName>
    </submittedName>
</protein>
<reference evidence="1 2" key="2">
    <citation type="journal article" date="2011" name="ISME J.">
        <title>RNA-seq reveals cooperative metabolic interactions between two termite-gut spirochete species in co-culture.</title>
        <authorList>
            <person name="Rosenthal A.Z."/>
            <person name="Matson E.G."/>
            <person name="Eldar A."/>
            <person name="Leadbetter J.R."/>
        </authorList>
    </citation>
    <scope>NUCLEOTIDE SEQUENCE [LARGE SCALE GENOMIC DNA]</scope>
    <source>
        <strain evidence="2">ATCC BAA-887 / DSM 12427 / ZAS-2</strain>
    </source>
</reference>
<keyword evidence="2" id="KW-1185">Reference proteome</keyword>
<dbReference type="KEGG" id="tpi:TREPR_3622"/>
<evidence type="ECO:0000313" key="2">
    <source>
        <dbReference type="Proteomes" id="UP000009223"/>
    </source>
</evidence>
<gene>
    <name evidence="1" type="ordered locus">TREPR_3622</name>
</gene>
<accession>F5YR02</accession>
<sequence length="39" mass="4373">MRGKPDEIEKILKNALLNLTRTCNFFSVNGNHRGTLSSP</sequence>
<evidence type="ECO:0000313" key="1">
    <source>
        <dbReference type="EMBL" id="AEF83609.1"/>
    </source>
</evidence>
<dbReference type="EMBL" id="CP001843">
    <property type="protein sequence ID" value="AEF83609.1"/>
    <property type="molecule type" value="Genomic_DNA"/>
</dbReference>